<dbReference type="CDD" id="cd07012">
    <property type="entry name" value="PBP2_Bug_TTT"/>
    <property type="match status" value="1"/>
</dbReference>
<comment type="similarity">
    <text evidence="1">Belongs to the UPF0065 (bug) family.</text>
</comment>
<dbReference type="PIRSF" id="PIRSF017082">
    <property type="entry name" value="YflP"/>
    <property type="match status" value="1"/>
</dbReference>
<dbReference type="EMBL" id="CP051298">
    <property type="protein sequence ID" value="QKD45592.1"/>
    <property type="molecule type" value="Genomic_DNA"/>
</dbReference>
<dbReference type="Pfam" id="PF03401">
    <property type="entry name" value="TctC"/>
    <property type="match status" value="1"/>
</dbReference>
<name>A0A858ZY53_9BURK</name>
<evidence type="ECO:0000256" key="1">
    <source>
        <dbReference type="ARBA" id="ARBA00006987"/>
    </source>
</evidence>
<protein>
    <submittedName>
        <fullName evidence="3">Tripartite tricarboxylate transporter substrate binding protein</fullName>
    </submittedName>
</protein>
<reference evidence="3 4" key="1">
    <citation type="submission" date="2020-05" db="EMBL/GenBank/DDBJ databases">
        <title>Complete genome sequence of Alicycliphilus denitrificans DP3.</title>
        <authorList>
            <person name="Chen X."/>
        </authorList>
    </citation>
    <scope>NUCLEOTIDE SEQUENCE [LARGE SCALE GENOMIC DNA]</scope>
    <source>
        <strain evidence="3 4">DP3</strain>
    </source>
</reference>
<evidence type="ECO:0000256" key="2">
    <source>
        <dbReference type="SAM" id="SignalP"/>
    </source>
</evidence>
<feature type="chain" id="PRO_5032977057" evidence="2">
    <location>
        <begin position="25"/>
        <end position="326"/>
    </location>
</feature>
<dbReference type="Proteomes" id="UP000500755">
    <property type="component" value="Chromosome"/>
</dbReference>
<dbReference type="Gene3D" id="3.40.190.150">
    <property type="entry name" value="Bordetella uptake gene, domain 1"/>
    <property type="match status" value="1"/>
</dbReference>
<dbReference type="Gene3D" id="3.40.190.10">
    <property type="entry name" value="Periplasmic binding protein-like II"/>
    <property type="match status" value="1"/>
</dbReference>
<organism evidence="3 4">
    <name type="scientific">Alicycliphilus denitrificans</name>
    <dbReference type="NCBI Taxonomy" id="179636"/>
    <lineage>
        <taxon>Bacteria</taxon>
        <taxon>Pseudomonadati</taxon>
        <taxon>Pseudomonadota</taxon>
        <taxon>Betaproteobacteria</taxon>
        <taxon>Burkholderiales</taxon>
        <taxon>Comamonadaceae</taxon>
        <taxon>Alicycliphilus</taxon>
    </lineage>
</organism>
<proteinExistence type="inferred from homology"/>
<dbReference type="SUPFAM" id="SSF53850">
    <property type="entry name" value="Periplasmic binding protein-like II"/>
    <property type="match status" value="1"/>
</dbReference>
<sequence>MIHRRTLIALAASATLLAAAPTHAQSDWKPVRPVKLLVGFAPGGSADTLARLIAEPLSQKLGQPVVVDNVPGAGGNIMAGRLATSAADGYTLGIGAAGSMAITFELNPKATPYKPESFTPVTMLATQPNVVIVNMSVPANNIGELKDYIARTPSASYGIAGIGISNHLIAEAMLARMGVKMAAVPYKGAAPVITDLLGGHIAMTMDNITTAAQLAKEGKVKALGVTTAKRAPQLPDVPTLQEQGLAGFDMPTWQGLFLPAGTPAPVVAAYYAAMQDILKSASTREKMAHLGSQPVVGMKPEQFTAYLEADRKQWAATIKAARIEPQ</sequence>
<dbReference type="PANTHER" id="PTHR42928">
    <property type="entry name" value="TRICARBOXYLATE-BINDING PROTEIN"/>
    <property type="match status" value="1"/>
</dbReference>
<dbReference type="RefSeq" id="WP_013520605.1">
    <property type="nucleotide sequence ID" value="NZ_CP051298.1"/>
</dbReference>
<dbReference type="PANTHER" id="PTHR42928:SF5">
    <property type="entry name" value="BLR1237 PROTEIN"/>
    <property type="match status" value="1"/>
</dbReference>
<dbReference type="InterPro" id="IPR042100">
    <property type="entry name" value="Bug_dom1"/>
</dbReference>
<evidence type="ECO:0000313" key="4">
    <source>
        <dbReference type="Proteomes" id="UP000500755"/>
    </source>
</evidence>
<feature type="signal peptide" evidence="2">
    <location>
        <begin position="1"/>
        <end position="24"/>
    </location>
</feature>
<accession>A0A858ZY53</accession>
<dbReference type="AlphaFoldDB" id="A0A858ZY53"/>
<gene>
    <name evidence="3" type="ORF">HF896_19075</name>
</gene>
<evidence type="ECO:0000313" key="3">
    <source>
        <dbReference type="EMBL" id="QKD45592.1"/>
    </source>
</evidence>
<dbReference type="InterPro" id="IPR005064">
    <property type="entry name" value="BUG"/>
</dbReference>
<keyword evidence="2" id="KW-0732">Signal</keyword>